<dbReference type="AlphaFoldDB" id="A0A6J3L4S5"/>
<proteinExistence type="predicted"/>
<evidence type="ECO:0000313" key="2">
    <source>
        <dbReference type="Proteomes" id="UP000504631"/>
    </source>
</evidence>
<feature type="region of interest" description="Disordered" evidence="1">
    <location>
        <begin position="16"/>
        <end position="35"/>
    </location>
</feature>
<dbReference type="Proteomes" id="UP000504631">
    <property type="component" value="Unplaced"/>
</dbReference>
<protein>
    <submittedName>
        <fullName evidence="3">Uncharacterized protein LOC117238342</fullName>
    </submittedName>
</protein>
<evidence type="ECO:0000256" key="1">
    <source>
        <dbReference type="SAM" id="MobiDB-lite"/>
    </source>
</evidence>
<dbReference type="KEGG" id="bvk:117238342"/>
<gene>
    <name evidence="3" type="primary">LOC117238342</name>
</gene>
<dbReference type="SUPFAM" id="SSF50630">
    <property type="entry name" value="Acid proteases"/>
    <property type="match status" value="1"/>
</dbReference>
<accession>A0A6J3L4S5</accession>
<evidence type="ECO:0000313" key="3">
    <source>
        <dbReference type="RefSeq" id="XP_033359089.1"/>
    </source>
</evidence>
<name>A0A6J3L4S5_9HYME</name>
<dbReference type="Gene3D" id="2.40.70.10">
    <property type="entry name" value="Acid Proteases"/>
    <property type="match status" value="1"/>
</dbReference>
<reference evidence="3" key="1">
    <citation type="submission" date="2025-08" db="UniProtKB">
        <authorList>
            <consortium name="RefSeq"/>
        </authorList>
    </citation>
    <scope>IDENTIFICATION</scope>
    <source>
        <tissue evidence="3">Muscle</tissue>
    </source>
</reference>
<dbReference type="InterPro" id="IPR021109">
    <property type="entry name" value="Peptidase_aspartic_dom_sf"/>
</dbReference>
<organism evidence="2 3">
    <name type="scientific">Bombus vosnesenskii</name>
    <dbReference type="NCBI Taxonomy" id="207650"/>
    <lineage>
        <taxon>Eukaryota</taxon>
        <taxon>Metazoa</taxon>
        <taxon>Ecdysozoa</taxon>
        <taxon>Arthropoda</taxon>
        <taxon>Hexapoda</taxon>
        <taxon>Insecta</taxon>
        <taxon>Pterygota</taxon>
        <taxon>Neoptera</taxon>
        <taxon>Endopterygota</taxon>
        <taxon>Hymenoptera</taxon>
        <taxon>Apocrita</taxon>
        <taxon>Aculeata</taxon>
        <taxon>Apoidea</taxon>
        <taxon>Anthophila</taxon>
        <taxon>Apidae</taxon>
        <taxon>Bombus</taxon>
        <taxon>Pyrobombus</taxon>
    </lineage>
</organism>
<dbReference type="RefSeq" id="XP_033359089.1">
    <property type="nucleotide sequence ID" value="XM_033503198.1"/>
</dbReference>
<feature type="compositionally biased region" description="Low complexity" evidence="1">
    <location>
        <begin position="18"/>
        <end position="29"/>
    </location>
</feature>
<dbReference type="GeneID" id="117238342"/>
<keyword evidence="2" id="KW-1185">Reference proteome</keyword>
<sequence length="238" mass="26956">MFQVQTLWTQIKPMSKFSNTRPTTTSTPNQLRPDGNERIRINATTGELPTVLLGPAGQPKRTFLVDSGAGINLLKRKWTARTEPVPVKKFTMGHSEFETSERVIIDLFDKKIDFHIIDDDFPLIEDGILGFPALRQFKFNLSNNRLKLNNNTILLQPATTISPGQAISKTVYLEGKPTPVCFINGGESNLKITNCIENSNTYNQISTFRDLVRLSHIEKALREPIEKILLYYLDVFTC</sequence>